<sequence length="225" mass="26075">MDQLAKSVYEFWMRSGVTSVRFPVLPEKLDMETQGKNESFDITAYGEITVIQKPGAKTFSFSAFFPKHQGPYCEFKMTKTPAQLRSQIETWMNQMYAVHFIVTGAGINTMVSIESFKVYEKAGEIGDLYFDITLKSFKFTVVNKIKIKKKQPVKKTTRPNTLAKARTHKVKSGDTLWAISKKYYGNHNDWRKIWNKNKTMMIKRDKKNVKQPGHWIYPGQTLIIP</sequence>
<dbReference type="Gene3D" id="3.10.350.10">
    <property type="entry name" value="LysM domain"/>
    <property type="match status" value="1"/>
</dbReference>
<dbReference type="RefSeq" id="WP_311769697.1">
    <property type="nucleotide sequence ID" value="NZ_JAARMZ010000016.1"/>
</dbReference>
<dbReference type="AlphaFoldDB" id="A0A841WB49"/>
<gene>
    <name evidence="1" type="ORF">HCA78_11775</name>
</gene>
<evidence type="ECO:0000313" key="2">
    <source>
        <dbReference type="Proteomes" id="UP000546806"/>
    </source>
</evidence>
<dbReference type="SUPFAM" id="SSF54106">
    <property type="entry name" value="LysM domain"/>
    <property type="match status" value="1"/>
</dbReference>
<name>A0A841WB49_9LIST</name>
<proteinExistence type="predicted"/>
<dbReference type="CDD" id="cd00118">
    <property type="entry name" value="LysM"/>
    <property type="match status" value="1"/>
</dbReference>
<dbReference type="Pfam" id="PF01476">
    <property type="entry name" value="LysM"/>
    <property type="match status" value="1"/>
</dbReference>
<organism evidence="1 2">
    <name type="scientific">Listeria booriae</name>
    <dbReference type="NCBI Taxonomy" id="1552123"/>
    <lineage>
        <taxon>Bacteria</taxon>
        <taxon>Bacillati</taxon>
        <taxon>Bacillota</taxon>
        <taxon>Bacilli</taxon>
        <taxon>Bacillales</taxon>
        <taxon>Listeriaceae</taxon>
        <taxon>Listeria</taxon>
    </lineage>
</organism>
<comment type="caution">
    <text evidence="1">The sequence shown here is derived from an EMBL/GenBank/DDBJ whole genome shotgun (WGS) entry which is preliminary data.</text>
</comment>
<dbReference type="InterPro" id="IPR052196">
    <property type="entry name" value="Bact_Kbp"/>
</dbReference>
<accession>A0A841WB49</accession>
<dbReference type="InterPro" id="IPR018392">
    <property type="entry name" value="LysM"/>
</dbReference>
<dbReference type="PANTHER" id="PTHR34700">
    <property type="entry name" value="POTASSIUM BINDING PROTEIN KBP"/>
    <property type="match status" value="1"/>
</dbReference>
<evidence type="ECO:0000313" key="1">
    <source>
        <dbReference type="EMBL" id="MBC2004451.1"/>
    </source>
</evidence>
<dbReference type="PANTHER" id="PTHR34700:SF4">
    <property type="entry name" value="PHAGE-LIKE ELEMENT PBSX PROTEIN XKDP"/>
    <property type="match status" value="1"/>
</dbReference>
<reference evidence="1 2" key="1">
    <citation type="submission" date="2020-03" db="EMBL/GenBank/DDBJ databases">
        <title>Soil Listeria distribution.</title>
        <authorList>
            <person name="Liao J."/>
            <person name="Wiedmann M."/>
        </authorList>
    </citation>
    <scope>NUCLEOTIDE SEQUENCE [LARGE SCALE GENOMIC DNA]</scope>
    <source>
        <strain evidence="1 2">FSL L7-0435</strain>
    </source>
</reference>
<dbReference type="PROSITE" id="PS51782">
    <property type="entry name" value="LYSM"/>
    <property type="match status" value="1"/>
</dbReference>
<protein>
    <submittedName>
        <fullName evidence="1">LysM peptidoglycan-binding domain-containing protein</fullName>
    </submittedName>
</protein>
<dbReference type="EMBL" id="JAARWW010000005">
    <property type="protein sequence ID" value="MBC2004451.1"/>
    <property type="molecule type" value="Genomic_DNA"/>
</dbReference>
<dbReference type="SMART" id="SM00257">
    <property type="entry name" value="LysM"/>
    <property type="match status" value="1"/>
</dbReference>
<dbReference type="InterPro" id="IPR036779">
    <property type="entry name" value="LysM_dom_sf"/>
</dbReference>
<dbReference type="Proteomes" id="UP000546806">
    <property type="component" value="Unassembled WGS sequence"/>
</dbReference>